<reference evidence="5 6" key="1">
    <citation type="submission" date="2019-12" db="EMBL/GenBank/DDBJ databases">
        <title>Nocardia sp. nov. ET3-3 isolated from soil.</title>
        <authorList>
            <person name="Kanchanasin P."/>
            <person name="Tanasupawat S."/>
            <person name="Yuki M."/>
            <person name="Kudo T."/>
        </authorList>
    </citation>
    <scope>NUCLEOTIDE SEQUENCE [LARGE SCALE GENOMIC DNA]</scope>
    <source>
        <strain evidence="5 6">ET3-3</strain>
    </source>
</reference>
<evidence type="ECO:0000313" key="5">
    <source>
        <dbReference type="EMBL" id="MVU79799.1"/>
    </source>
</evidence>
<protein>
    <submittedName>
        <fullName evidence="5">DUF1775 domain-containing protein</fullName>
    </submittedName>
</protein>
<dbReference type="InterPro" id="IPR012533">
    <property type="entry name" value="YcnI-copper_dom"/>
</dbReference>
<proteinExistence type="predicted"/>
<name>A0A7K1V049_9NOCA</name>
<keyword evidence="6" id="KW-1185">Reference proteome</keyword>
<dbReference type="RefSeq" id="WP_157389424.1">
    <property type="nucleotide sequence ID" value="NZ_WRPP01000004.1"/>
</dbReference>
<feature type="transmembrane region" description="Helical" evidence="2">
    <location>
        <begin position="191"/>
        <end position="212"/>
    </location>
</feature>
<keyword evidence="3" id="KW-0732">Signal</keyword>
<dbReference type="InterPro" id="IPR038507">
    <property type="entry name" value="YcnI-like_sf"/>
</dbReference>
<feature type="region of interest" description="Disordered" evidence="1">
    <location>
        <begin position="143"/>
        <end position="187"/>
    </location>
</feature>
<dbReference type="Pfam" id="PF07987">
    <property type="entry name" value="DUF1775"/>
    <property type="match status" value="1"/>
</dbReference>
<keyword evidence="2" id="KW-0472">Membrane</keyword>
<evidence type="ECO:0000256" key="3">
    <source>
        <dbReference type="SAM" id="SignalP"/>
    </source>
</evidence>
<evidence type="ECO:0000259" key="4">
    <source>
        <dbReference type="Pfam" id="PF07987"/>
    </source>
</evidence>
<feature type="chain" id="PRO_5029707224" evidence="3">
    <location>
        <begin position="29"/>
        <end position="217"/>
    </location>
</feature>
<keyword evidence="2" id="KW-0812">Transmembrane</keyword>
<evidence type="ECO:0000256" key="2">
    <source>
        <dbReference type="SAM" id="Phobius"/>
    </source>
</evidence>
<feature type="signal peptide" evidence="3">
    <location>
        <begin position="1"/>
        <end position="28"/>
    </location>
</feature>
<evidence type="ECO:0000256" key="1">
    <source>
        <dbReference type="SAM" id="MobiDB-lite"/>
    </source>
</evidence>
<comment type="caution">
    <text evidence="5">The sequence shown here is derived from an EMBL/GenBank/DDBJ whole genome shotgun (WGS) entry which is preliminary data.</text>
</comment>
<dbReference type="EMBL" id="WRPP01000004">
    <property type="protein sequence ID" value="MVU79799.1"/>
    <property type="molecule type" value="Genomic_DNA"/>
</dbReference>
<gene>
    <name evidence="5" type="ORF">GPX89_21460</name>
</gene>
<dbReference type="AlphaFoldDB" id="A0A7K1V049"/>
<keyword evidence="2" id="KW-1133">Transmembrane helix</keyword>
<evidence type="ECO:0000313" key="6">
    <source>
        <dbReference type="Proteomes" id="UP000466794"/>
    </source>
</evidence>
<dbReference type="CDD" id="cd08545">
    <property type="entry name" value="YcnI_like"/>
    <property type="match status" value="1"/>
</dbReference>
<dbReference type="Proteomes" id="UP000466794">
    <property type="component" value="Unassembled WGS sequence"/>
</dbReference>
<organism evidence="5 6">
    <name type="scientific">Nocardia terrae</name>
    <dbReference type="NCBI Taxonomy" id="2675851"/>
    <lineage>
        <taxon>Bacteria</taxon>
        <taxon>Bacillati</taxon>
        <taxon>Actinomycetota</taxon>
        <taxon>Actinomycetes</taxon>
        <taxon>Mycobacteriales</taxon>
        <taxon>Nocardiaceae</taxon>
        <taxon>Nocardia</taxon>
    </lineage>
</organism>
<dbReference type="Gene3D" id="2.60.40.2230">
    <property type="entry name" value="Uncharacterised protein YcnI-like PF07987, DUF1775"/>
    <property type="match status" value="1"/>
</dbReference>
<sequence length="217" mass="21829">MNTSLSRALVTSAAASGLLLVGTGVASAHVAVDAPGASQGGYTVATFRVPDESDAASTTKVSVALPNLKSARTEAMAGWTSSVEKNAQGDIVSVTWTANPGNPGVAPGQFQRFAVSVGPLPKQEKVSFNATQTYSDGKVVEWNQPMNADGSEPEHPAPELTLAKSNGGDDDAPAAADAKSDKGGTDNTARWLGGVGLALGALGAALGLGSVLRGRRS</sequence>
<feature type="domain" description="YncI copper-binding" evidence="4">
    <location>
        <begin position="29"/>
        <end position="162"/>
    </location>
</feature>
<accession>A0A7K1V049</accession>